<dbReference type="PANTHER" id="PTHR30349">
    <property type="entry name" value="PHAGE INTEGRASE-RELATED"/>
    <property type="match status" value="1"/>
</dbReference>
<dbReference type="InterPro" id="IPR010998">
    <property type="entry name" value="Integrase_recombinase_N"/>
</dbReference>
<dbReference type="InterPro" id="IPR011010">
    <property type="entry name" value="DNA_brk_join_enz"/>
</dbReference>
<dbReference type="Pfam" id="PF00589">
    <property type="entry name" value="Phage_integrase"/>
    <property type="match status" value="1"/>
</dbReference>
<dbReference type="InterPro" id="IPR050090">
    <property type="entry name" value="Tyrosine_recombinase_XerCD"/>
</dbReference>
<dbReference type="AlphaFoldDB" id="A0A3D8YFK8"/>
<accession>A0A3D8YFK8</accession>
<keyword evidence="6" id="KW-1185">Reference proteome</keyword>
<dbReference type="PROSITE" id="PS51898">
    <property type="entry name" value="TYR_RECOMBINASE"/>
    <property type="match status" value="1"/>
</dbReference>
<organism evidence="5 6">
    <name type="scientific">Dyadobacter luteus</name>
    <dbReference type="NCBI Taxonomy" id="2259619"/>
    <lineage>
        <taxon>Bacteria</taxon>
        <taxon>Pseudomonadati</taxon>
        <taxon>Bacteroidota</taxon>
        <taxon>Cytophagia</taxon>
        <taxon>Cytophagales</taxon>
        <taxon>Spirosomataceae</taxon>
        <taxon>Dyadobacter</taxon>
    </lineage>
</organism>
<dbReference type="InterPro" id="IPR025269">
    <property type="entry name" value="SAM-like_dom"/>
</dbReference>
<dbReference type="Gene3D" id="1.10.443.10">
    <property type="entry name" value="Intergrase catalytic core"/>
    <property type="match status" value="1"/>
</dbReference>
<dbReference type="Gene3D" id="1.10.150.130">
    <property type="match status" value="1"/>
</dbReference>
<gene>
    <name evidence="5" type="ORF">DSL64_03080</name>
</gene>
<dbReference type="PANTHER" id="PTHR30349:SF64">
    <property type="entry name" value="PROPHAGE INTEGRASE INTD-RELATED"/>
    <property type="match status" value="1"/>
</dbReference>
<dbReference type="GO" id="GO:0003677">
    <property type="term" value="F:DNA binding"/>
    <property type="evidence" value="ECO:0007669"/>
    <property type="project" value="UniProtKB-KW"/>
</dbReference>
<comment type="similarity">
    <text evidence="1">Belongs to the 'phage' integrase family.</text>
</comment>
<evidence type="ECO:0000313" key="5">
    <source>
        <dbReference type="EMBL" id="REA63447.1"/>
    </source>
</evidence>
<dbReference type="SUPFAM" id="SSF56349">
    <property type="entry name" value="DNA breaking-rejoining enzymes"/>
    <property type="match status" value="1"/>
</dbReference>
<dbReference type="Pfam" id="PF17293">
    <property type="entry name" value="Arm-DNA-bind_5"/>
    <property type="match status" value="1"/>
</dbReference>
<reference evidence="5 6" key="1">
    <citation type="submission" date="2018-07" db="EMBL/GenBank/DDBJ databases">
        <title>Dyadobacter roseus sp. nov., isolated from rose rhizosphere soil.</title>
        <authorList>
            <person name="Chen L."/>
        </authorList>
    </citation>
    <scope>NUCLEOTIDE SEQUENCE [LARGE SCALE GENOMIC DNA]</scope>
    <source>
        <strain evidence="5 6">RS19</strain>
    </source>
</reference>
<keyword evidence="3" id="KW-0233">DNA recombination</keyword>
<dbReference type="RefSeq" id="WP_115829194.1">
    <property type="nucleotide sequence ID" value="NZ_QNUL01000002.1"/>
</dbReference>
<protein>
    <submittedName>
        <fullName evidence="5">Site-specific integrase</fullName>
    </submittedName>
</protein>
<keyword evidence="2" id="KW-0238">DNA-binding</keyword>
<proteinExistence type="inferred from homology"/>
<dbReference type="OrthoDB" id="1098628at2"/>
<evidence type="ECO:0000256" key="1">
    <source>
        <dbReference type="ARBA" id="ARBA00008857"/>
    </source>
</evidence>
<sequence length="406" mass="47118">MLETSFGLIFFLRKPRPENAEGTHYLYCRITVDGHAKEFSLKHLWHPSRWNIRLGRPNGNKEDARALNAYIDSITAKIYEAKKSLIDDRKSVSAISIFNIIHGKRGDKKTILAVFKHHNDQMSALIGSEFAPGTLERYATSLDHTRSFIKWKYKQDDIEIDLLDYDFISQYEFWFKSVRKCSHNTTMKYLANFKKIVLICIKQGWLTRDPFHAFKMTKREVDREALTDTELKKIRNKDFGNGRLSQVRDIFLFCCYTGLAYADVHKLRRMEIIEGMDGGKWITTTRKKTDSSSRIPILPVAQEIMDKYQDHPQCESEGRVLPVLTNQKMNSYLKEIADLTGIQKNITFHLARHTFATTVTLTNGVPIESVSKMLGHRNIKTTQQYAKIVDKKVSDDMARLRDILNR</sequence>
<evidence type="ECO:0000313" key="6">
    <source>
        <dbReference type="Proteomes" id="UP000256373"/>
    </source>
</evidence>
<evidence type="ECO:0000256" key="2">
    <source>
        <dbReference type="ARBA" id="ARBA00023125"/>
    </source>
</evidence>
<dbReference type="GO" id="GO:0006310">
    <property type="term" value="P:DNA recombination"/>
    <property type="evidence" value="ECO:0007669"/>
    <property type="project" value="UniProtKB-KW"/>
</dbReference>
<dbReference type="InterPro" id="IPR002104">
    <property type="entry name" value="Integrase_catalytic"/>
</dbReference>
<name>A0A3D8YFK8_9BACT</name>
<evidence type="ECO:0000256" key="3">
    <source>
        <dbReference type="ARBA" id="ARBA00023172"/>
    </source>
</evidence>
<comment type="caution">
    <text evidence="5">The sequence shown here is derived from an EMBL/GenBank/DDBJ whole genome shotgun (WGS) entry which is preliminary data.</text>
</comment>
<dbReference type="CDD" id="cd01185">
    <property type="entry name" value="INTN1_C_like"/>
    <property type="match status" value="1"/>
</dbReference>
<dbReference type="Pfam" id="PF13102">
    <property type="entry name" value="Phage_int_SAM_5"/>
    <property type="match status" value="1"/>
</dbReference>
<dbReference type="Proteomes" id="UP000256373">
    <property type="component" value="Unassembled WGS sequence"/>
</dbReference>
<dbReference type="EMBL" id="QNUL01000002">
    <property type="protein sequence ID" value="REA63447.1"/>
    <property type="molecule type" value="Genomic_DNA"/>
</dbReference>
<feature type="domain" description="Tyr recombinase" evidence="4">
    <location>
        <begin position="221"/>
        <end position="405"/>
    </location>
</feature>
<dbReference type="GO" id="GO:0015074">
    <property type="term" value="P:DNA integration"/>
    <property type="evidence" value="ECO:0007669"/>
    <property type="project" value="InterPro"/>
</dbReference>
<dbReference type="InterPro" id="IPR013762">
    <property type="entry name" value="Integrase-like_cat_sf"/>
</dbReference>
<dbReference type="InterPro" id="IPR035386">
    <property type="entry name" value="Arm-DNA-bind_5"/>
</dbReference>
<evidence type="ECO:0000259" key="4">
    <source>
        <dbReference type="PROSITE" id="PS51898"/>
    </source>
</evidence>